<comment type="caution">
    <text evidence="1">The sequence shown here is derived from an EMBL/GenBank/DDBJ whole genome shotgun (WGS) entry which is preliminary data.</text>
</comment>
<protein>
    <submittedName>
        <fullName evidence="1">Uncharacterized protein</fullName>
    </submittedName>
</protein>
<evidence type="ECO:0000313" key="2">
    <source>
        <dbReference type="Proteomes" id="UP001163603"/>
    </source>
</evidence>
<dbReference type="EMBL" id="CM047750">
    <property type="protein sequence ID" value="KAJ0008255.1"/>
    <property type="molecule type" value="Genomic_DNA"/>
</dbReference>
<evidence type="ECO:0000313" key="1">
    <source>
        <dbReference type="EMBL" id="KAJ0008255.1"/>
    </source>
</evidence>
<gene>
    <name evidence="1" type="ORF">Pint_29949</name>
</gene>
<sequence length="161" mass="18025">MRTVRNTIDIGRTIVCTIHQPIIDIFGAIPIEARRARDICGAIGSPFMSSGQLFSGHEVALGIDFAELYKKSDLYKQALSNLEKYIDTYYSSNEDNVLGSWLQEHRAKQQDLFNSMGSMYSAVLFLIQNASSMRPGSDHRATAFYRKRVAGMYSALPYALA</sequence>
<dbReference type="Proteomes" id="UP001163603">
    <property type="component" value="Chromosome 15"/>
</dbReference>
<proteinExistence type="predicted"/>
<organism evidence="1 2">
    <name type="scientific">Pistacia integerrima</name>
    <dbReference type="NCBI Taxonomy" id="434235"/>
    <lineage>
        <taxon>Eukaryota</taxon>
        <taxon>Viridiplantae</taxon>
        <taxon>Streptophyta</taxon>
        <taxon>Embryophyta</taxon>
        <taxon>Tracheophyta</taxon>
        <taxon>Spermatophyta</taxon>
        <taxon>Magnoliopsida</taxon>
        <taxon>eudicotyledons</taxon>
        <taxon>Gunneridae</taxon>
        <taxon>Pentapetalae</taxon>
        <taxon>rosids</taxon>
        <taxon>malvids</taxon>
        <taxon>Sapindales</taxon>
        <taxon>Anacardiaceae</taxon>
        <taxon>Pistacia</taxon>
    </lineage>
</organism>
<reference evidence="2" key="1">
    <citation type="journal article" date="2023" name="G3 (Bethesda)">
        <title>Genome assembly and association tests identify interacting loci associated with vigor, precocity, and sex in interspecific pistachio rootstocks.</title>
        <authorList>
            <person name="Palmer W."/>
            <person name="Jacygrad E."/>
            <person name="Sagayaradj S."/>
            <person name="Cavanaugh K."/>
            <person name="Han R."/>
            <person name="Bertier L."/>
            <person name="Beede B."/>
            <person name="Kafkas S."/>
            <person name="Golino D."/>
            <person name="Preece J."/>
            <person name="Michelmore R."/>
        </authorList>
    </citation>
    <scope>NUCLEOTIDE SEQUENCE [LARGE SCALE GENOMIC DNA]</scope>
</reference>
<keyword evidence="2" id="KW-1185">Reference proteome</keyword>
<accession>A0ACC0X2S9</accession>
<name>A0ACC0X2S9_9ROSI</name>